<keyword evidence="6 9" id="KW-0648">Protein biosynthesis</keyword>
<gene>
    <name evidence="9" type="primary">argS</name>
    <name evidence="13" type="ORF">RM53_06770</name>
</gene>
<evidence type="ECO:0000256" key="10">
    <source>
        <dbReference type="RuleBase" id="RU363038"/>
    </source>
</evidence>
<dbReference type="SMART" id="SM00836">
    <property type="entry name" value="DALR_1"/>
    <property type="match status" value="1"/>
</dbReference>
<dbReference type="RefSeq" id="WP_039245419.1">
    <property type="nucleotide sequence ID" value="NZ_JWSY01000009.1"/>
</dbReference>
<feature type="domain" description="Arginyl tRNA synthetase N-terminal" evidence="12">
    <location>
        <begin position="2"/>
        <end position="87"/>
    </location>
</feature>
<feature type="domain" description="DALR anticodon binding" evidence="11">
    <location>
        <begin position="485"/>
        <end position="600"/>
    </location>
</feature>
<keyword evidence="4 9" id="KW-0547">Nucleotide-binding</keyword>
<protein>
    <recommendedName>
        <fullName evidence="9">Arginine--tRNA ligase</fullName>
        <ecNumber evidence="9">6.1.1.19</ecNumber>
    </recommendedName>
    <alternativeName>
        <fullName evidence="9">Arginyl-tRNA synthetase</fullName>
        <shortName evidence="9">ArgRS</shortName>
    </alternativeName>
</protein>
<evidence type="ECO:0000256" key="7">
    <source>
        <dbReference type="ARBA" id="ARBA00023146"/>
    </source>
</evidence>
<dbReference type="SUPFAM" id="SSF55190">
    <property type="entry name" value="Arginyl-tRNA synthetase (ArgRS), N-terminal 'additional' domain"/>
    <property type="match status" value="1"/>
</dbReference>
<evidence type="ECO:0000313" key="14">
    <source>
        <dbReference type="Proteomes" id="UP000031166"/>
    </source>
</evidence>
<keyword evidence="3 9" id="KW-0436">Ligase</keyword>
<evidence type="ECO:0000256" key="4">
    <source>
        <dbReference type="ARBA" id="ARBA00022741"/>
    </source>
</evidence>
<dbReference type="HAMAP" id="MF_00123">
    <property type="entry name" value="Arg_tRNA_synth"/>
    <property type="match status" value="1"/>
</dbReference>
<dbReference type="Pfam" id="PF05746">
    <property type="entry name" value="DALR_1"/>
    <property type="match status" value="1"/>
</dbReference>
<dbReference type="NCBIfam" id="TIGR00456">
    <property type="entry name" value="argS"/>
    <property type="match status" value="1"/>
</dbReference>
<keyword evidence="5 9" id="KW-0067">ATP-binding</keyword>
<accession>A0A0B4D3T7</accession>
<evidence type="ECO:0000313" key="13">
    <source>
        <dbReference type="EMBL" id="KIC58900.1"/>
    </source>
</evidence>
<reference evidence="13 14" key="1">
    <citation type="submission" date="2014-12" db="EMBL/GenBank/DDBJ databases">
        <title>Genome sequencing of Brevundimonas nasdae TPW30.</title>
        <authorList>
            <person name="Tan P.W."/>
            <person name="Chan K.-G."/>
        </authorList>
    </citation>
    <scope>NUCLEOTIDE SEQUENCE [LARGE SCALE GENOMIC DNA]</scope>
    <source>
        <strain evidence="13 14">TPW30</strain>
    </source>
</reference>
<keyword evidence="2 9" id="KW-0963">Cytoplasm</keyword>
<evidence type="ECO:0000256" key="1">
    <source>
        <dbReference type="ARBA" id="ARBA00005594"/>
    </source>
</evidence>
<dbReference type="InterPro" id="IPR001278">
    <property type="entry name" value="Arg-tRNA-ligase"/>
</dbReference>
<dbReference type="EMBL" id="JWSY01000009">
    <property type="protein sequence ID" value="KIC58900.1"/>
    <property type="molecule type" value="Genomic_DNA"/>
</dbReference>
<dbReference type="InterPro" id="IPR005148">
    <property type="entry name" value="Arg-tRNA-synth_N"/>
</dbReference>
<dbReference type="EC" id="6.1.1.19" evidence="9"/>
<dbReference type="SUPFAM" id="SSF47323">
    <property type="entry name" value="Anticodon-binding domain of a subclass of class I aminoacyl-tRNA synthetases"/>
    <property type="match status" value="1"/>
</dbReference>
<organism evidence="13 14">
    <name type="scientific">Brevundimonas nasdae</name>
    <dbReference type="NCBI Taxonomy" id="172043"/>
    <lineage>
        <taxon>Bacteria</taxon>
        <taxon>Pseudomonadati</taxon>
        <taxon>Pseudomonadota</taxon>
        <taxon>Alphaproteobacteria</taxon>
        <taxon>Caulobacterales</taxon>
        <taxon>Caulobacteraceae</taxon>
        <taxon>Brevundimonas</taxon>
    </lineage>
</organism>
<dbReference type="GO" id="GO:0004814">
    <property type="term" value="F:arginine-tRNA ligase activity"/>
    <property type="evidence" value="ECO:0007669"/>
    <property type="project" value="UniProtKB-UniRule"/>
</dbReference>
<comment type="subcellular location">
    <subcellularLocation>
        <location evidence="9">Cytoplasm</location>
    </subcellularLocation>
</comment>
<dbReference type="InterPro" id="IPR008909">
    <property type="entry name" value="DALR_anticod-bd"/>
</dbReference>
<dbReference type="InterPro" id="IPR009080">
    <property type="entry name" value="tRNAsynth_Ia_anticodon-bd"/>
</dbReference>
<dbReference type="Gene3D" id="3.30.1360.70">
    <property type="entry name" value="Arginyl tRNA synthetase N-terminal domain"/>
    <property type="match status" value="1"/>
</dbReference>
<dbReference type="InterPro" id="IPR036695">
    <property type="entry name" value="Arg-tRNA-synth_N_sf"/>
</dbReference>
<dbReference type="AlphaFoldDB" id="A0A0B4D3T7"/>
<dbReference type="Pfam" id="PF03485">
    <property type="entry name" value="Arg_tRNA_synt_N"/>
    <property type="match status" value="1"/>
</dbReference>
<evidence type="ECO:0000259" key="12">
    <source>
        <dbReference type="SMART" id="SM01016"/>
    </source>
</evidence>
<comment type="similarity">
    <text evidence="1 9 10">Belongs to the class-I aminoacyl-tRNA synthetase family.</text>
</comment>
<evidence type="ECO:0000256" key="3">
    <source>
        <dbReference type="ARBA" id="ARBA00022598"/>
    </source>
</evidence>
<dbReference type="PANTHER" id="PTHR11956:SF5">
    <property type="entry name" value="ARGININE--TRNA LIGASE, CYTOPLASMIC"/>
    <property type="match status" value="1"/>
</dbReference>
<dbReference type="Proteomes" id="UP000031166">
    <property type="component" value="Unassembled WGS sequence"/>
</dbReference>
<dbReference type="InterPro" id="IPR014729">
    <property type="entry name" value="Rossmann-like_a/b/a_fold"/>
</dbReference>
<dbReference type="GO" id="GO:0006420">
    <property type="term" value="P:arginyl-tRNA aminoacylation"/>
    <property type="evidence" value="ECO:0007669"/>
    <property type="project" value="UniProtKB-UniRule"/>
</dbReference>
<dbReference type="CDD" id="cd00671">
    <property type="entry name" value="ArgRS_core"/>
    <property type="match status" value="1"/>
</dbReference>
<comment type="caution">
    <text evidence="13">The sequence shown here is derived from an EMBL/GenBank/DDBJ whole genome shotgun (WGS) entry which is preliminary data.</text>
</comment>
<comment type="catalytic activity">
    <reaction evidence="8 9">
        <text>tRNA(Arg) + L-arginine + ATP = L-arginyl-tRNA(Arg) + AMP + diphosphate</text>
        <dbReference type="Rhea" id="RHEA:20301"/>
        <dbReference type="Rhea" id="RHEA-COMP:9658"/>
        <dbReference type="Rhea" id="RHEA-COMP:9673"/>
        <dbReference type="ChEBI" id="CHEBI:30616"/>
        <dbReference type="ChEBI" id="CHEBI:32682"/>
        <dbReference type="ChEBI" id="CHEBI:33019"/>
        <dbReference type="ChEBI" id="CHEBI:78442"/>
        <dbReference type="ChEBI" id="CHEBI:78513"/>
        <dbReference type="ChEBI" id="CHEBI:456215"/>
        <dbReference type="EC" id="6.1.1.19"/>
    </reaction>
</comment>
<dbReference type="Gene3D" id="1.10.730.10">
    <property type="entry name" value="Isoleucyl-tRNA Synthetase, Domain 1"/>
    <property type="match status" value="1"/>
</dbReference>
<dbReference type="InterPro" id="IPR001412">
    <property type="entry name" value="aa-tRNA-synth_I_CS"/>
</dbReference>
<comment type="subunit">
    <text evidence="9">Monomer.</text>
</comment>
<dbReference type="PROSITE" id="PS00178">
    <property type="entry name" value="AA_TRNA_LIGASE_I"/>
    <property type="match status" value="1"/>
</dbReference>
<feature type="short sequence motif" description="'HIGH' region" evidence="9">
    <location>
        <begin position="124"/>
        <end position="134"/>
    </location>
</feature>
<dbReference type="GO" id="GO:0005737">
    <property type="term" value="C:cytoplasm"/>
    <property type="evidence" value="ECO:0007669"/>
    <property type="project" value="UniProtKB-SubCell"/>
</dbReference>
<evidence type="ECO:0000256" key="2">
    <source>
        <dbReference type="ARBA" id="ARBA00022490"/>
    </source>
</evidence>
<evidence type="ECO:0000259" key="11">
    <source>
        <dbReference type="SMART" id="SM00836"/>
    </source>
</evidence>
<dbReference type="GO" id="GO:0005524">
    <property type="term" value="F:ATP binding"/>
    <property type="evidence" value="ECO:0007669"/>
    <property type="project" value="UniProtKB-UniRule"/>
</dbReference>
<dbReference type="SUPFAM" id="SSF52374">
    <property type="entry name" value="Nucleotidylyl transferase"/>
    <property type="match status" value="1"/>
</dbReference>
<evidence type="ECO:0000256" key="5">
    <source>
        <dbReference type="ARBA" id="ARBA00022840"/>
    </source>
</evidence>
<dbReference type="Gene3D" id="3.40.50.620">
    <property type="entry name" value="HUPs"/>
    <property type="match status" value="1"/>
</dbReference>
<sequence>MSDLKTVLSEAVAAAFAAEGVDPALARVTPSDRPDLADFQSNGALAAAKALKANPRELAGKIAERLSADVRFASVEVAGPGFINLKLSEALLAERATEVANDADHAGAATVAEPRRVVIDYGGPNVAKPMHVGHLRSAIIGESLKRLFRFRGDHVTGDAHFGDWGFQMGLLIVACGDEGLAEAFMAEGDGPFPTESPVSLADLDRLYPQAAGKAKEDPAFRDRARKATAELQNGRPGYRALWQHFVAVSREALKREYGDLSVDFDLWNGESDADPQMPEMLAHLKETGLLVEDDGAQVVHVAKPGETRKKKLADGSVIEAPSPPPLLVISSEGSAMYGTTDLATILDRKKALSPDLALYVVDERQAEHFEQVFRAAYLAGYAEEGALEHLGFGTMNGQDGKPFKTRAGGVLKLRDLIDQATDKARERLHEAKLGDDLSPEEFEAIAHKVAIAALKFADLSNARTTSYVFDLDRFMSFEGKTGPYLLYQSVRIKSLLRKGAEQGLTPGAIVIAEPAERDLALTLDAFSTAVSDAYDKRMPHLVAEHAYRVAQSFSKFYAACPVLIAPDEATKRSRLALSAAALRQLEIALNLLGIDTPERM</sequence>
<dbReference type="Pfam" id="PF00750">
    <property type="entry name" value="tRNA-synt_1d"/>
    <property type="match status" value="1"/>
</dbReference>
<keyword evidence="7 9" id="KW-0030">Aminoacyl-tRNA synthetase</keyword>
<dbReference type="FunFam" id="3.40.50.620:FF:000116">
    <property type="entry name" value="Arginine--tRNA ligase"/>
    <property type="match status" value="1"/>
</dbReference>
<proteinExistence type="inferred from homology"/>
<dbReference type="SMART" id="SM01016">
    <property type="entry name" value="Arg_tRNA_synt_N"/>
    <property type="match status" value="1"/>
</dbReference>
<evidence type="ECO:0000256" key="9">
    <source>
        <dbReference type="HAMAP-Rule" id="MF_00123"/>
    </source>
</evidence>
<dbReference type="PANTHER" id="PTHR11956">
    <property type="entry name" value="ARGINYL-TRNA SYNTHETASE"/>
    <property type="match status" value="1"/>
</dbReference>
<dbReference type="STRING" id="172043.RM53_06770"/>
<dbReference type="PRINTS" id="PR01038">
    <property type="entry name" value="TRNASYNTHARG"/>
</dbReference>
<evidence type="ECO:0000256" key="6">
    <source>
        <dbReference type="ARBA" id="ARBA00022917"/>
    </source>
</evidence>
<dbReference type="InterPro" id="IPR035684">
    <property type="entry name" value="ArgRS_core"/>
</dbReference>
<name>A0A0B4D3T7_9CAUL</name>
<evidence type="ECO:0000256" key="8">
    <source>
        <dbReference type="ARBA" id="ARBA00049339"/>
    </source>
</evidence>